<dbReference type="FunFam" id="1.10.630.10:FF:000011">
    <property type="entry name" value="Cytochrome P450 83B1"/>
    <property type="match status" value="1"/>
</dbReference>
<dbReference type="Pfam" id="PF00067">
    <property type="entry name" value="p450"/>
    <property type="match status" value="1"/>
</dbReference>
<protein>
    <recommendedName>
        <fullName evidence="8">Cytochrome P450</fullName>
    </recommendedName>
</protein>
<dbReference type="InterPro" id="IPR002401">
    <property type="entry name" value="Cyt_P450_E_grp-I"/>
</dbReference>
<comment type="similarity">
    <text evidence="1 5">Belongs to the cytochrome P450 family.</text>
</comment>
<dbReference type="EMBL" id="JBCGBO010000002">
    <property type="protein sequence ID" value="KAK9223029.1"/>
    <property type="molecule type" value="Genomic_DNA"/>
</dbReference>
<evidence type="ECO:0000313" key="6">
    <source>
        <dbReference type="EMBL" id="KAK9223029.1"/>
    </source>
</evidence>
<dbReference type="GO" id="GO:0020037">
    <property type="term" value="F:heme binding"/>
    <property type="evidence" value="ECO:0007669"/>
    <property type="project" value="InterPro"/>
</dbReference>
<dbReference type="GO" id="GO:0004497">
    <property type="term" value="F:monooxygenase activity"/>
    <property type="evidence" value="ECO:0007669"/>
    <property type="project" value="UniProtKB-KW"/>
</dbReference>
<gene>
    <name evidence="6" type="ORF">WN944_011471</name>
</gene>
<dbReference type="Proteomes" id="UP001428341">
    <property type="component" value="Unassembled WGS sequence"/>
</dbReference>
<dbReference type="PANTHER" id="PTHR47955:SF15">
    <property type="entry name" value="CYTOCHROME P450 71A2-LIKE"/>
    <property type="match status" value="1"/>
</dbReference>
<dbReference type="PROSITE" id="PS00086">
    <property type="entry name" value="CYTOCHROME_P450"/>
    <property type="match status" value="1"/>
</dbReference>
<comment type="cofactor">
    <cofactor evidence="4">
        <name>heme</name>
        <dbReference type="ChEBI" id="CHEBI:30413"/>
    </cofactor>
</comment>
<evidence type="ECO:0000256" key="1">
    <source>
        <dbReference type="ARBA" id="ARBA00010617"/>
    </source>
</evidence>
<reference evidence="6 7" key="1">
    <citation type="submission" date="2024-05" db="EMBL/GenBank/DDBJ databases">
        <title>Haplotype-resolved chromosome-level genome assembly of Huyou (Citrus changshanensis).</title>
        <authorList>
            <person name="Miao C."/>
            <person name="Chen W."/>
            <person name="Wu Y."/>
            <person name="Wang L."/>
            <person name="Zhao S."/>
            <person name="Grierson D."/>
            <person name="Xu C."/>
            <person name="Chen K."/>
        </authorList>
    </citation>
    <scope>NUCLEOTIDE SEQUENCE [LARGE SCALE GENOMIC DNA]</scope>
    <source>
        <strain evidence="6">01-14</strain>
        <tissue evidence="6">Leaf</tissue>
    </source>
</reference>
<dbReference type="SUPFAM" id="SSF48264">
    <property type="entry name" value="Cytochrome P450"/>
    <property type="match status" value="1"/>
</dbReference>
<keyword evidence="7" id="KW-1185">Reference proteome</keyword>
<evidence type="ECO:0000256" key="2">
    <source>
        <dbReference type="ARBA" id="ARBA00022723"/>
    </source>
</evidence>
<dbReference type="InterPro" id="IPR017972">
    <property type="entry name" value="Cyt_P450_CS"/>
</dbReference>
<dbReference type="PANTHER" id="PTHR47955">
    <property type="entry name" value="CYTOCHROME P450 FAMILY 71 PROTEIN"/>
    <property type="match status" value="1"/>
</dbReference>
<evidence type="ECO:0000256" key="4">
    <source>
        <dbReference type="PIRSR" id="PIRSR602401-1"/>
    </source>
</evidence>
<sequence>MALPLVLMKQLQPFPDTSEIYNPLSLSLLLLILLLTLVHLLKLSRSSNKLNLPPSPPRLPIIGNLHQILQNVPHRSLKALSDRYGPIMLVYFGNSPSLVVSSAEVASEMMKTHDIAFSNRPRSIATKILLYDGKDLGFAEYGEYWRQLRKICVLELLSNKRVKSAQHIRVEEVSCLINKIRRSCINVHGRSTINLSEMILAVSNNIASRCIFGRKVEDEEEENGSGESKFGELTKKYPILLASTCVGDLYPSLKWIDFLTGSIGHLHKTARDLGDLVDQVIEEHRITLTDDDKKDFIHVLLQLQKDGNDGIEVTQDTLKAILMASTNLSSSDMFVAGTDTAATTLEWMMAELLKNPSIMKRAQKEVRGVVKGKLVIDMKDLDQMEYLKCVIKESLRLHASAPLLLPRETRECVKLRGYDIPAKTRVFVNAWAIQRDPKLWDRPKEFLPERFENSPIDYKGQDFQFIPFGSGRRSCPGISFAVTAVEYVIANILYWFDWKLPDGPVEENLDMSEATGLTLQRKSPLLVVPTVYSP</sequence>
<keyword evidence="2 4" id="KW-0479">Metal-binding</keyword>
<evidence type="ECO:0000313" key="7">
    <source>
        <dbReference type="Proteomes" id="UP001428341"/>
    </source>
</evidence>
<dbReference type="PRINTS" id="PR00385">
    <property type="entry name" value="P450"/>
</dbReference>
<keyword evidence="4 5" id="KW-0349">Heme</keyword>
<organism evidence="6 7">
    <name type="scientific">Citrus x changshan-huyou</name>
    <dbReference type="NCBI Taxonomy" id="2935761"/>
    <lineage>
        <taxon>Eukaryota</taxon>
        <taxon>Viridiplantae</taxon>
        <taxon>Streptophyta</taxon>
        <taxon>Embryophyta</taxon>
        <taxon>Tracheophyta</taxon>
        <taxon>Spermatophyta</taxon>
        <taxon>Magnoliopsida</taxon>
        <taxon>eudicotyledons</taxon>
        <taxon>Gunneridae</taxon>
        <taxon>Pentapetalae</taxon>
        <taxon>rosids</taxon>
        <taxon>malvids</taxon>
        <taxon>Sapindales</taxon>
        <taxon>Rutaceae</taxon>
        <taxon>Aurantioideae</taxon>
        <taxon>Citrus</taxon>
    </lineage>
</organism>
<name>A0AAP0MVQ3_9ROSI</name>
<dbReference type="AlphaFoldDB" id="A0AAP0MVQ3"/>
<comment type="caution">
    <text evidence="6">The sequence shown here is derived from an EMBL/GenBank/DDBJ whole genome shotgun (WGS) entry which is preliminary data.</text>
</comment>
<keyword evidence="5" id="KW-0560">Oxidoreductase</keyword>
<evidence type="ECO:0000256" key="5">
    <source>
        <dbReference type="RuleBase" id="RU000461"/>
    </source>
</evidence>
<keyword evidence="5" id="KW-0503">Monooxygenase</keyword>
<dbReference type="InterPro" id="IPR036396">
    <property type="entry name" value="Cyt_P450_sf"/>
</dbReference>
<accession>A0AAP0MVQ3</accession>
<evidence type="ECO:0008006" key="8">
    <source>
        <dbReference type="Google" id="ProtNLM"/>
    </source>
</evidence>
<keyword evidence="3 4" id="KW-0408">Iron</keyword>
<dbReference type="GO" id="GO:0005506">
    <property type="term" value="F:iron ion binding"/>
    <property type="evidence" value="ECO:0007669"/>
    <property type="project" value="InterPro"/>
</dbReference>
<feature type="binding site" description="axial binding residue" evidence="4">
    <location>
        <position position="475"/>
    </location>
    <ligand>
        <name>heme</name>
        <dbReference type="ChEBI" id="CHEBI:30413"/>
    </ligand>
    <ligandPart>
        <name>Fe</name>
        <dbReference type="ChEBI" id="CHEBI:18248"/>
    </ligandPart>
</feature>
<dbReference type="GO" id="GO:0016705">
    <property type="term" value="F:oxidoreductase activity, acting on paired donors, with incorporation or reduction of molecular oxygen"/>
    <property type="evidence" value="ECO:0007669"/>
    <property type="project" value="InterPro"/>
</dbReference>
<evidence type="ECO:0000256" key="3">
    <source>
        <dbReference type="ARBA" id="ARBA00023004"/>
    </source>
</evidence>
<dbReference type="CDD" id="cd11072">
    <property type="entry name" value="CYP71-like"/>
    <property type="match status" value="1"/>
</dbReference>
<dbReference type="PRINTS" id="PR00463">
    <property type="entry name" value="EP450I"/>
</dbReference>
<dbReference type="InterPro" id="IPR001128">
    <property type="entry name" value="Cyt_P450"/>
</dbReference>
<proteinExistence type="inferred from homology"/>
<dbReference type="Gene3D" id="1.10.630.10">
    <property type="entry name" value="Cytochrome P450"/>
    <property type="match status" value="1"/>
</dbReference>